<evidence type="ECO:0000256" key="1">
    <source>
        <dbReference type="SAM" id="Phobius"/>
    </source>
</evidence>
<gene>
    <name evidence="2" type="ORF">LZZ85_24855</name>
</gene>
<dbReference type="Pfam" id="PF20136">
    <property type="entry name" value="DUF6526"/>
    <property type="match status" value="1"/>
</dbReference>
<comment type="caution">
    <text evidence="2">The sequence shown here is derived from an EMBL/GenBank/DDBJ whole genome shotgun (WGS) entry which is preliminary data.</text>
</comment>
<dbReference type="InterPro" id="IPR045385">
    <property type="entry name" value="DUF6526"/>
</dbReference>
<dbReference type="RefSeq" id="WP_237876332.1">
    <property type="nucleotide sequence ID" value="NZ_JAKLTR010000022.1"/>
</dbReference>
<organism evidence="2 3">
    <name type="scientific">Terrimonas ginsenosidimutans</name>
    <dbReference type="NCBI Taxonomy" id="2908004"/>
    <lineage>
        <taxon>Bacteria</taxon>
        <taxon>Pseudomonadati</taxon>
        <taxon>Bacteroidota</taxon>
        <taxon>Chitinophagia</taxon>
        <taxon>Chitinophagales</taxon>
        <taxon>Chitinophagaceae</taxon>
        <taxon>Terrimonas</taxon>
    </lineage>
</organism>
<dbReference type="EMBL" id="JAKLTR010000022">
    <property type="protein sequence ID" value="MCG2617553.1"/>
    <property type="molecule type" value="Genomic_DNA"/>
</dbReference>
<keyword evidence="1" id="KW-0472">Membrane</keyword>
<keyword evidence="3" id="KW-1185">Reference proteome</keyword>
<reference evidence="2" key="1">
    <citation type="submission" date="2022-01" db="EMBL/GenBank/DDBJ databases">
        <authorList>
            <person name="Jo J.-H."/>
            <person name="Im W.-T."/>
        </authorList>
    </citation>
    <scope>NUCLEOTIDE SEQUENCE</scope>
    <source>
        <strain evidence="2">NA20</strain>
    </source>
</reference>
<feature type="transmembrane region" description="Helical" evidence="1">
    <location>
        <begin position="12"/>
        <end position="32"/>
    </location>
</feature>
<keyword evidence="1" id="KW-1133">Transmembrane helix</keyword>
<evidence type="ECO:0000313" key="2">
    <source>
        <dbReference type="EMBL" id="MCG2617553.1"/>
    </source>
</evidence>
<keyword evidence="1" id="KW-0812">Transmembrane</keyword>
<evidence type="ECO:0000313" key="3">
    <source>
        <dbReference type="Proteomes" id="UP001165367"/>
    </source>
</evidence>
<sequence length="146" mass="17124">MKEQSYSNHVRYYVPHHFVFYPLSLALLIIAVKAAFTSGADSSLLWWVISGIIVLLIWVSFMMRQHYGLINQNRTVRLELRFRYYTLTQKRLELLEDRLSFGQLAALRFASDEELPGLVDRALAEQLSPGEIKKQIRSWKPDHMRV</sequence>
<protein>
    <submittedName>
        <fullName evidence="2">DUF6526 family protein</fullName>
    </submittedName>
</protein>
<accession>A0ABS9KZ12</accession>
<name>A0ABS9KZ12_9BACT</name>
<dbReference type="Proteomes" id="UP001165367">
    <property type="component" value="Unassembled WGS sequence"/>
</dbReference>
<proteinExistence type="predicted"/>
<feature type="transmembrane region" description="Helical" evidence="1">
    <location>
        <begin position="44"/>
        <end position="63"/>
    </location>
</feature>